<dbReference type="Gene3D" id="1.10.1070.20">
    <property type="match status" value="1"/>
</dbReference>
<sequence>MEDRRTNYAMPLPVRRALRKLGQDIRDARLRRRIPTAILADRASISRTTLNKLEKGEPGVSIGIIATVLFVLGMIDRLSALADIRHDAPGNGEVLMEKEVLVYVDLDGTPHFIGRLWAHERKGKESATFEYDEAWLAHSEKFALEPAMQLGPGPFHTAADRALFGAVGDSAPDRWGRVLMRRAERRHAHSEGRAARTLNEIDYLLAVDDEARQGAVRFKLEPEGAFLSPYDAAKIPPLIELPRLLDATVRLIDENEDDEDLRLLLAPGSSLGGARPKASIKDQDGSLAIAKFPHKEDEWNTVLWEALALTLAEKAGISVPVWRLEQVAERPVLILNRFDRAGETRIPFLSALSMLGAKDNETRSYLEIIDALRQQGARPEEDMHELWRRIVFTVLISNVDDHMRNHGFLYDGSDGWVLSPAYDLNPVPIDVKPRILSSAIDFEDQTASIELALEVAPYFELEDENARAIAFEVACAVSAWRSEASKLRLSNAECTRMETAFEHKDSEIATALSG</sequence>
<dbReference type="GO" id="GO:0003677">
    <property type="term" value="F:DNA binding"/>
    <property type="evidence" value="ECO:0007669"/>
    <property type="project" value="InterPro"/>
</dbReference>
<proteinExistence type="predicted"/>
<dbReference type="InterPro" id="IPR052028">
    <property type="entry name" value="HipA_Ser/Thr_kinase"/>
</dbReference>
<dbReference type="InterPro" id="IPR012893">
    <property type="entry name" value="HipA-like_C"/>
</dbReference>
<dbReference type="CDD" id="cd00093">
    <property type="entry name" value="HTH_XRE"/>
    <property type="match status" value="1"/>
</dbReference>
<feature type="transmembrane region" description="Helical" evidence="3">
    <location>
        <begin position="58"/>
        <end position="75"/>
    </location>
</feature>
<dbReference type="InterPro" id="IPR001387">
    <property type="entry name" value="Cro/C1-type_HTH"/>
</dbReference>
<keyword evidence="6" id="KW-1185">Reference proteome</keyword>
<evidence type="ECO:0000256" key="1">
    <source>
        <dbReference type="ARBA" id="ARBA00022679"/>
    </source>
</evidence>
<keyword evidence="3" id="KW-0472">Membrane</keyword>
<evidence type="ECO:0000313" key="6">
    <source>
        <dbReference type="Proteomes" id="UP000649617"/>
    </source>
</evidence>
<evidence type="ECO:0000313" key="5">
    <source>
        <dbReference type="EMBL" id="CAE7635176.1"/>
    </source>
</evidence>
<dbReference type="SUPFAM" id="SSF47413">
    <property type="entry name" value="lambda repressor-like DNA-binding domains"/>
    <property type="match status" value="1"/>
</dbReference>
<accession>A0A812VK95</accession>
<dbReference type="PROSITE" id="PS50943">
    <property type="entry name" value="HTH_CROC1"/>
    <property type="match status" value="1"/>
</dbReference>
<keyword evidence="3" id="KW-1133">Transmembrane helix</keyword>
<dbReference type="GO" id="GO:0005829">
    <property type="term" value="C:cytosol"/>
    <property type="evidence" value="ECO:0007669"/>
    <property type="project" value="TreeGrafter"/>
</dbReference>
<name>A0A812VK95_SYMPI</name>
<keyword evidence="2" id="KW-0418">Kinase</keyword>
<organism evidence="5 6">
    <name type="scientific">Symbiodinium pilosum</name>
    <name type="common">Dinoflagellate</name>
    <dbReference type="NCBI Taxonomy" id="2952"/>
    <lineage>
        <taxon>Eukaryota</taxon>
        <taxon>Sar</taxon>
        <taxon>Alveolata</taxon>
        <taxon>Dinophyceae</taxon>
        <taxon>Suessiales</taxon>
        <taxon>Symbiodiniaceae</taxon>
        <taxon>Symbiodinium</taxon>
    </lineage>
</organism>
<dbReference type="GO" id="GO:0004674">
    <property type="term" value="F:protein serine/threonine kinase activity"/>
    <property type="evidence" value="ECO:0007669"/>
    <property type="project" value="TreeGrafter"/>
</dbReference>
<protein>
    <recommendedName>
        <fullName evidence="4">HTH cro/C1-type domain-containing protein</fullName>
    </recommendedName>
</protein>
<keyword evidence="1" id="KW-0808">Transferase</keyword>
<keyword evidence="3" id="KW-0812">Transmembrane</keyword>
<comment type="caution">
    <text evidence="5">The sequence shown here is derived from an EMBL/GenBank/DDBJ whole genome shotgun (WGS) entry which is preliminary data.</text>
</comment>
<dbReference type="Pfam" id="PF07804">
    <property type="entry name" value="HipA_C"/>
    <property type="match status" value="1"/>
</dbReference>
<dbReference type="Gene3D" id="1.10.260.40">
    <property type="entry name" value="lambda repressor-like DNA-binding domains"/>
    <property type="match status" value="1"/>
</dbReference>
<dbReference type="OrthoDB" id="10528906at2759"/>
<dbReference type="InterPro" id="IPR010982">
    <property type="entry name" value="Lambda_DNA-bd_dom_sf"/>
</dbReference>
<dbReference type="PANTHER" id="PTHR37419:SF8">
    <property type="entry name" value="TOXIN YJJJ"/>
    <property type="match status" value="1"/>
</dbReference>
<dbReference type="Proteomes" id="UP000649617">
    <property type="component" value="Unassembled WGS sequence"/>
</dbReference>
<feature type="domain" description="HTH cro/C1-type" evidence="4">
    <location>
        <begin position="25"/>
        <end position="78"/>
    </location>
</feature>
<evidence type="ECO:0000259" key="4">
    <source>
        <dbReference type="PROSITE" id="PS50943"/>
    </source>
</evidence>
<dbReference type="PANTHER" id="PTHR37419">
    <property type="entry name" value="SERINE/THREONINE-PROTEIN KINASE TOXIN HIPA"/>
    <property type="match status" value="1"/>
</dbReference>
<gene>
    <name evidence="5" type="ORF">SPIL2461_LOCUS16720</name>
</gene>
<evidence type="ECO:0000256" key="3">
    <source>
        <dbReference type="SAM" id="Phobius"/>
    </source>
</evidence>
<dbReference type="InterPro" id="IPR017508">
    <property type="entry name" value="HipA_N1"/>
</dbReference>
<dbReference type="EMBL" id="CAJNIZ010042748">
    <property type="protein sequence ID" value="CAE7635176.1"/>
    <property type="molecule type" value="Genomic_DNA"/>
</dbReference>
<evidence type="ECO:0000256" key="2">
    <source>
        <dbReference type="ARBA" id="ARBA00022777"/>
    </source>
</evidence>
<reference evidence="5" key="1">
    <citation type="submission" date="2021-02" db="EMBL/GenBank/DDBJ databases">
        <authorList>
            <person name="Dougan E. K."/>
            <person name="Rhodes N."/>
            <person name="Thang M."/>
            <person name="Chan C."/>
        </authorList>
    </citation>
    <scope>NUCLEOTIDE SEQUENCE</scope>
</reference>
<dbReference type="AlphaFoldDB" id="A0A812VK95"/>
<dbReference type="Pfam" id="PF13657">
    <property type="entry name" value="Couple_hipA"/>
    <property type="match status" value="1"/>
</dbReference>